<proteinExistence type="predicted"/>
<keyword evidence="2" id="KW-1185">Reference proteome</keyword>
<dbReference type="Pfam" id="PF00106">
    <property type="entry name" value="adh_short"/>
    <property type="match status" value="1"/>
</dbReference>
<dbReference type="PANTHER" id="PTHR43431">
    <property type="entry name" value="OXIDOREDUCTASE, SHORT CHAIN DEHYDROGENASE/REDUCTASE FAMILY (AFU_ORTHOLOGUE AFUA_5G14000)"/>
    <property type="match status" value="1"/>
</dbReference>
<organism evidence="1 2">
    <name type="scientific">Aquimarina gracilis</name>
    <dbReference type="NCBI Taxonomy" id="874422"/>
    <lineage>
        <taxon>Bacteria</taxon>
        <taxon>Pseudomonadati</taxon>
        <taxon>Bacteroidota</taxon>
        <taxon>Flavobacteriia</taxon>
        <taxon>Flavobacteriales</taxon>
        <taxon>Flavobacteriaceae</taxon>
        <taxon>Aquimarina</taxon>
    </lineage>
</organism>
<name>A0ABU5ZTY4_9FLAO</name>
<dbReference type="RefSeq" id="WP_324179142.1">
    <property type="nucleotide sequence ID" value="NZ_BAABAW010000008.1"/>
</dbReference>
<dbReference type="PANTHER" id="PTHR43431:SF1">
    <property type="entry name" value="OS08G0476300 PROTEIN"/>
    <property type="match status" value="1"/>
</dbReference>
<dbReference type="SUPFAM" id="SSF51735">
    <property type="entry name" value="NAD(P)-binding Rossmann-fold domains"/>
    <property type="match status" value="1"/>
</dbReference>
<protein>
    <submittedName>
        <fullName evidence="1">SDR family NAD(P)-dependent oxidoreductase</fullName>
    </submittedName>
</protein>
<evidence type="ECO:0000313" key="2">
    <source>
        <dbReference type="Proteomes" id="UP001327027"/>
    </source>
</evidence>
<reference evidence="1 2" key="1">
    <citation type="journal article" date="2013" name="Int. J. Syst. Evol. Microbiol.">
        <title>Aquimarina gracilis sp. nov., isolated from the gut microflora of a mussel, Mytilus coruscus, and emended description of Aquimarina spongiae.</title>
        <authorList>
            <person name="Park S.C."/>
            <person name="Choe H.N."/>
            <person name="Baik K.S."/>
            <person name="Seong C.N."/>
        </authorList>
    </citation>
    <scope>NUCLEOTIDE SEQUENCE [LARGE SCALE GENOMIC DNA]</scope>
    <source>
        <strain evidence="1 2">PSC32</strain>
    </source>
</reference>
<accession>A0ABU5ZTY4</accession>
<gene>
    <name evidence="1" type="ORF">U6A24_06540</name>
</gene>
<dbReference type="InterPro" id="IPR036291">
    <property type="entry name" value="NAD(P)-bd_dom_sf"/>
</dbReference>
<evidence type="ECO:0000313" key="1">
    <source>
        <dbReference type="EMBL" id="MEB3345108.1"/>
    </source>
</evidence>
<dbReference type="Proteomes" id="UP001327027">
    <property type="component" value="Unassembled WGS sequence"/>
</dbReference>
<dbReference type="EMBL" id="JAYKLX010000003">
    <property type="protein sequence ID" value="MEB3345108.1"/>
    <property type="molecule type" value="Genomic_DNA"/>
</dbReference>
<comment type="caution">
    <text evidence="1">The sequence shown here is derived from an EMBL/GenBank/DDBJ whole genome shotgun (WGS) entry which is preliminary data.</text>
</comment>
<sequence length="216" mass="23614">MSKSIIIIGAGPGIGLEVARRFGKEGYEIGLISRTEEKLKKYQKELESEGYKVAIAAADAGKRKQLRKAIKEVQSHLATTNVLHYNAVAFSQNPLLSTKYNDIINDLKVGVFNAVESIKSVLPALKDSKGTVLLTGGGFADYPSAEFGTISLSKSSIRHISKQLNEALNNDNVFVGSLQINGMVKSHKEDEKYNPVAIANAFWALSQERDTPNKVY</sequence>
<dbReference type="InterPro" id="IPR002347">
    <property type="entry name" value="SDR_fam"/>
</dbReference>
<dbReference type="Gene3D" id="3.40.50.720">
    <property type="entry name" value="NAD(P)-binding Rossmann-like Domain"/>
    <property type="match status" value="1"/>
</dbReference>